<dbReference type="Proteomes" id="UP000233553">
    <property type="component" value="Unassembled WGS sequence"/>
</dbReference>
<evidence type="ECO:0000256" key="2">
    <source>
        <dbReference type="SAM" id="Phobius"/>
    </source>
</evidence>
<protein>
    <submittedName>
        <fullName evidence="3">Uncharacterized protein</fullName>
    </submittedName>
</protein>
<sequence length="111" mass="12473">MQNQYFTHIYGGISVLIGVFGIYTNGWSFSDRLFWLSLVLILLSLSFIIVLNKLLLIIDGKTDDINKSVALAESLKYELKSAQNEIESFKNITSFLAAEKLAAPAKRKTIK</sequence>
<evidence type="ECO:0000256" key="1">
    <source>
        <dbReference type="SAM" id="Coils"/>
    </source>
</evidence>
<feature type="transmembrane region" description="Helical" evidence="2">
    <location>
        <begin position="7"/>
        <end position="27"/>
    </location>
</feature>
<dbReference type="RefSeq" id="WP_101236555.1">
    <property type="nucleotide sequence ID" value="NZ_PISJ01000013.1"/>
</dbReference>
<feature type="transmembrane region" description="Helical" evidence="2">
    <location>
        <begin position="33"/>
        <end position="58"/>
    </location>
</feature>
<gene>
    <name evidence="3" type="ORF">CW311_11255</name>
</gene>
<dbReference type="EMBL" id="PISJ01000013">
    <property type="protein sequence ID" value="PKF33377.1"/>
    <property type="molecule type" value="Genomic_DNA"/>
</dbReference>
<organism evidence="3 4">
    <name type="scientific">Acinetobacter proteolyticus</name>
    <dbReference type="NCBI Taxonomy" id="1776741"/>
    <lineage>
        <taxon>Bacteria</taxon>
        <taxon>Pseudomonadati</taxon>
        <taxon>Pseudomonadota</taxon>
        <taxon>Gammaproteobacteria</taxon>
        <taxon>Moraxellales</taxon>
        <taxon>Moraxellaceae</taxon>
        <taxon>Acinetobacter</taxon>
    </lineage>
</organism>
<name>A0A2N0WES1_9GAMM</name>
<keyword evidence="2" id="KW-1133">Transmembrane helix</keyword>
<comment type="caution">
    <text evidence="3">The sequence shown here is derived from an EMBL/GenBank/DDBJ whole genome shotgun (WGS) entry which is preliminary data.</text>
</comment>
<evidence type="ECO:0000313" key="4">
    <source>
        <dbReference type="Proteomes" id="UP000233553"/>
    </source>
</evidence>
<feature type="coiled-coil region" evidence="1">
    <location>
        <begin position="65"/>
        <end position="92"/>
    </location>
</feature>
<keyword evidence="2" id="KW-0472">Membrane</keyword>
<evidence type="ECO:0000313" key="3">
    <source>
        <dbReference type="EMBL" id="PKF33377.1"/>
    </source>
</evidence>
<proteinExistence type="predicted"/>
<keyword evidence="1" id="KW-0175">Coiled coil</keyword>
<dbReference type="AlphaFoldDB" id="A0A2N0WES1"/>
<reference evidence="3 4" key="1">
    <citation type="submission" date="2017-12" db="EMBL/GenBank/DDBJ databases">
        <title>Draft Genome sequences of multiple microbial strains isolated from spacecraft associated surfaces.</title>
        <authorList>
            <person name="Seuylemezian A."/>
            <person name="Vaishampayan P."/>
            <person name="Venkateswaran K."/>
        </authorList>
    </citation>
    <scope>NUCLEOTIDE SEQUENCE [LARGE SCALE GENOMIC DNA]</scope>
    <source>
        <strain evidence="3 4">2P01AA</strain>
    </source>
</reference>
<accession>A0A2N0WES1</accession>
<keyword evidence="2" id="KW-0812">Transmembrane</keyword>